<organism evidence="2 3">
    <name type="scientific">Ambrosia artemisiifolia</name>
    <name type="common">Common ragweed</name>
    <dbReference type="NCBI Taxonomy" id="4212"/>
    <lineage>
        <taxon>Eukaryota</taxon>
        <taxon>Viridiplantae</taxon>
        <taxon>Streptophyta</taxon>
        <taxon>Embryophyta</taxon>
        <taxon>Tracheophyta</taxon>
        <taxon>Spermatophyta</taxon>
        <taxon>Magnoliopsida</taxon>
        <taxon>eudicotyledons</taxon>
        <taxon>Gunneridae</taxon>
        <taxon>Pentapetalae</taxon>
        <taxon>asterids</taxon>
        <taxon>campanulids</taxon>
        <taxon>Asterales</taxon>
        <taxon>Asteraceae</taxon>
        <taxon>Asteroideae</taxon>
        <taxon>Heliantheae alliance</taxon>
        <taxon>Heliantheae</taxon>
        <taxon>Ambrosia</taxon>
    </lineage>
</organism>
<evidence type="ECO:0000313" key="2">
    <source>
        <dbReference type="EMBL" id="KAI7740226.1"/>
    </source>
</evidence>
<evidence type="ECO:0000256" key="1">
    <source>
        <dbReference type="SAM" id="SignalP"/>
    </source>
</evidence>
<keyword evidence="3" id="KW-1185">Reference proteome</keyword>
<evidence type="ECO:0000313" key="3">
    <source>
        <dbReference type="Proteomes" id="UP001206925"/>
    </source>
</evidence>
<dbReference type="Proteomes" id="UP001206925">
    <property type="component" value="Unassembled WGS sequence"/>
</dbReference>
<proteinExistence type="predicted"/>
<sequence length="116" mass="13265">TRAVTCLIVFMRALCADENIDDLTNANKVHHQVIKETRMLEARNKLKECQSKVDCWENAVSYGQFNEGGRKALPVFACSSPRLWDTTLNHVVLSVRVVFKLWDNQIVDLKYGRGNI</sequence>
<comment type="caution">
    <text evidence="2">The sequence shown here is derived from an EMBL/GenBank/DDBJ whole genome shotgun (WGS) entry which is preliminary data.</text>
</comment>
<feature type="chain" id="PRO_5042209456" evidence="1">
    <location>
        <begin position="17"/>
        <end position="116"/>
    </location>
</feature>
<dbReference type="AlphaFoldDB" id="A0AAD5CGU6"/>
<feature type="non-terminal residue" evidence="2">
    <location>
        <position position="1"/>
    </location>
</feature>
<dbReference type="EMBL" id="JAMZMK010008485">
    <property type="protein sequence ID" value="KAI7740226.1"/>
    <property type="molecule type" value="Genomic_DNA"/>
</dbReference>
<keyword evidence="1" id="KW-0732">Signal</keyword>
<name>A0AAD5CGU6_AMBAR</name>
<reference evidence="2" key="1">
    <citation type="submission" date="2022-06" db="EMBL/GenBank/DDBJ databases">
        <title>Uncovering the hologenomic basis of an extraordinary plant invasion.</title>
        <authorList>
            <person name="Bieker V.C."/>
            <person name="Martin M.D."/>
            <person name="Gilbert T."/>
            <person name="Hodgins K."/>
            <person name="Battlay P."/>
            <person name="Petersen B."/>
            <person name="Wilson J."/>
        </authorList>
    </citation>
    <scope>NUCLEOTIDE SEQUENCE</scope>
    <source>
        <strain evidence="2">AA19_3_7</strain>
        <tissue evidence="2">Leaf</tissue>
    </source>
</reference>
<feature type="signal peptide" evidence="1">
    <location>
        <begin position="1"/>
        <end position="16"/>
    </location>
</feature>
<accession>A0AAD5CGU6</accession>
<feature type="non-terminal residue" evidence="2">
    <location>
        <position position="116"/>
    </location>
</feature>
<gene>
    <name evidence="2" type="ORF">M8C21_001302</name>
</gene>
<protein>
    <submittedName>
        <fullName evidence="2">Uncharacterized protein</fullName>
    </submittedName>
</protein>